<proteinExistence type="inferred from homology"/>
<dbReference type="PANTHER" id="PTHR24305">
    <property type="entry name" value="CYTOCHROME P450"/>
    <property type="match status" value="1"/>
</dbReference>
<evidence type="ECO:0000256" key="10">
    <source>
        <dbReference type="SAM" id="Phobius"/>
    </source>
</evidence>
<dbReference type="GO" id="GO:0005506">
    <property type="term" value="F:iron ion binding"/>
    <property type="evidence" value="ECO:0007669"/>
    <property type="project" value="InterPro"/>
</dbReference>
<feature type="binding site" description="axial binding residue" evidence="8">
    <location>
        <position position="454"/>
    </location>
    <ligand>
        <name>heme</name>
        <dbReference type="ChEBI" id="CHEBI:30413"/>
    </ligand>
    <ligandPart>
        <name>Fe</name>
        <dbReference type="ChEBI" id="CHEBI:18248"/>
    </ligandPart>
</feature>
<reference evidence="11" key="1">
    <citation type="journal article" date="2020" name="Front. Microbiol.">
        <title>Gene regulatory networks of Penicillium echinulatum 2HH and Penicillium oxalicum 114-2 inferred by a computational biology approach.</title>
        <authorList>
            <person name="Lenz A.R."/>
            <person name="Galan-Vasquez E."/>
            <person name="Balbinot E."/>
            <person name="De Abreu F.P."/>
            <person name="De Oliveira N.S."/>
            <person name="Da Rosa L.O."/>
            <person name="De Avila E Silva S."/>
            <person name="Camassola M."/>
            <person name="Dillon A.J.P."/>
            <person name="Perez-Rueda E."/>
        </authorList>
    </citation>
    <scope>NUCLEOTIDE SEQUENCE</scope>
    <source>
        <strain evidence="11">S1M29</strain>
    </source>
</reference>
<evidence type="ECO:0000313" key="12">
    <source>
        <dbReference type="Proteomes" id="UP000631181"/>
    </source>
</evidence>
<dbReference type="EMBL" id="WIWV01000057">
    <property type="protein sequence ID" value="KAF7715532.1"/>
    <property type="molecule type" value="Genomic_DNA"/>
</dbReference>
<comment type="cofactor">
    <cofactor evidence="1 8">
        <name>heme</name>
        <dbReference type="ChEBI" id="CHEBI:30413"/>
    </cofactor>
</comment>
<name>A0A8J8W174_9EURO</name>
<feature type="transmembrane region" description="Helical" evidence="10">
    <location>
        <begin position="20"/>
        <end position="45"/>
    </location>
</feature>
<dbReference type="Gene3D" id="1.10.630.10">
    <property type="entry name" value="Cytochrome P450"/>
    <property type="match status" value="1"/>
</dbReference>
<dbReference type="PROSITE" id="PS00086">
    <property type="entry name" value="CYTOCHROME_P450"/>
    <property type="match status" value="1"/>
</dbReference>
<evidence type="ECO:0000256" key="3">
    <source>
        <dbReference type="ARBA" id="ARBA00022617"/>
    </source>
</evidence>
<protein>
    <submittedName>
        <fullName evidence="11">Versicolorin B desaturase</fullName>
    </submittedName>
</protein>
<dbReference type="GO" id="GO:0020037">
    <property type="term" value="F:heme binding"/>
    <property type="evidence" value="ECO:0007669"/>
    <property type="project" value="InterPro"/>
</dbReference>
<evidence type="ECO:0000256" key="2">
    <source>
        <dbReference type="ARBA" id="ARBA00010617"/>
    </source>
</evidence>
<sequence>MTFTRMVLDTFFSLDLEANARILLGITISTALIYRVVLIVYRLFFSPLAKFPGPKLAACTDLPNLYWLVTGKHHLKIKELHDQYGDVVRVSPTTLVYRSAQAWKDIYGHRKAGQQSFLKDPATYIVGPTGPSIINSNEADHARERRLLSHAFSEKALRDQESLVHSYVDLLVDRLEEQIDNSRATVDMVSWYNFTTFDIIGDLAFGEPFGCLRDSQYHPWVKMVFASAKVNVQLRPGKMYPILAPVLRKLIISGEGAKMRDNHFALSSEKVRRRLQTKTDRPDFMTHVLRVTDERAMTPREMESNAALLILAGSETTATLLSGFTYFVLMNPAVQKKVVTEVRDAFKSYDEINFQSVAQLPYLNATLEESLRMYPPVADVTPRVVPKGGAVVDGHHIPEGTVVSGHFFSTFHAESNFTEPESFMPERWLEKRAPRFENDKRLAFNPFSLGPRNCLGKNLAYAEMRLITAKILWKLDMTLEAEVGSWQNQETYNLWQKKPLMVKLARAQRST</sequence>
<keyword evidence="12" id="KW-1185">Reference proteome</keyword>
<evidence type="ECO:0000313" key="11">
    <source>
        <dbReference type="EMBL" id="KAF7715532.1"/>
    </source>
</evidence>
<dbReference type="Proteomes" id="UP000631181">
    <property type="component" value="Unassembled WGS sequence"/>
</dbReference>
<evidence type="ECO:0000256" key="9">
    <source>
        <dbReference type="RuleBase" id="RU000461"/>
    </source>
</evidence>
<keyword evidence="5 9" id="KW-0560">Oxidoreductase</keyword>
<dbReference type="InterPro" id="IPR017972">
    <property type="entry name" value="Cyt_P450_CS"/>
</dbReference>
<gene>
    <name evidence="11" type="ORF">PECM_006767</name>
</gene>
<keyword evidence="7 9" id="KW-0503">Monooxygenase</keyword>
<dbReference type="Pfam" id="PF00067">
    <property type="entry name" value="p450"/>
    <property type="match status" value="1"/>
</dbReference>
<dbReference type="FunFam" id="1.10.630.10:FF:000047">
    <property type="entry name" value="Cytochrome P450 monooxygenase"/>
    <property type="match status" value="1"/>
</dbReference>
<keyword evidence="3 8" id="KW-0349">Heme</keyword>
<evidence type="ECO:0000256" key="1">
    <source>
        <dbReference type="ARBA" id="ARBA00001971"/>
    </source>
</evidence>
<dbReference type="PRINTS" id="PR00463">
    <property type="entry name" value="EP450I"/>
</dbReference>
<evidence type="ECO:0000256" key="5">
    <source>
        <dbReference type="ARBA" id="ARBA00023002"/>
    </source>
</evidence>
<accession>A0A8J8W174</accession>
<dbReference type="PANTHER" id="PTHR24305:SF210">
    <property type="entry name" value="CYTOCHROME P450 MONOOXYGENASE ASQL-RELATED"/>
    <property type="match status" value="1"/>
</dbReference>
<dbReference type="InterPro" id="IPR001128">
    <property type="entry name" value="Cyt_P450"/>
</dbReference>
<evidence type="ECO:0000256" key="7">
    <source>
        <dbReference type="ARBA" id="ARBA00023033"/>
    </source>
</evidence>
<evidence type="ECO:0000256" key="6">
    <source>
        <dbReference type="ARBA" id="ARBA00023004"/>
    </source>
</evidence>
<dbReference type="AlphaFoldDB" id="A0A8J8W174"/>
<keyword evidence="6 8" id="KW-0408">Iron</keyword>
<keyword evidence="10" id="KW-1133">Transmembrane helix</keyword>
<dbReference type="PRINTS" id="PR00385">
    <property type="entry name" value="P450"/>
</dbReference>
<dbReference type="InterPro" id="IPR050121">
    <property type="entry name" value="Cytochrome_P450_monoxygenase"/>
</dbReference>
<keyword evidence="10" id="KW-0812">Transmembrane</keyword>
<dbReference type="InterPro" id="IPR002401">
    <property type="entry name" value="Cyt_P450_E_grp-I"/>
</dbReference>
<comment type="caution">
    <text evidence="11">The sequence shown here is derived from an EMBL/GenBank/DDBJ whole genome shotgun (WGS) entry which is preliminary data.</text>
</comment>
<organism evidence="11 12">
    <name type="scientific">Penicillium ucsense</name>
    <dbReference type="NCBI Taxonomy" id="2839758"/>
    <lineage>
        <taxon>Eukaryota</taxon>
        <taxon>Fungi</taxon>
        <taxon>Dikarya</taxon>
        <taxon>Ascomycota</taxon>
        <taxon>Pezizomycotina</taxon>
        <taxon>Eurotiomycetes</taxon>
        <taxon>Eurotiomycetidae</taxon>
        <taxon>Eurotiales</taxon>
        <taxon>Aspergillaceae</taxon>
        <taxon>Penicillium</taxon>
    </lineage>
</organism>
<keyword evidence="4 8" id="KW-0479">Metal-binding</keyword>
<keyword evidence="10" id="KW-0472">Membrane</keyword>
<dbReference type="GO" id="GO:0004497">
    <property type="term" value="F:monooxygenase activity"/>
    <property type="evidence" value="ECO:0007669"/>
    <property type="project" value="UniProtKB-KW"/>
</dbReference>
<comment type="similarity">
    <text evidence="2 9">Belongs to the cytochrome P450 family.</text>
</comment>
<evidence type="ECO:0000256" key="8">
    <source>
        <dbReference type="PIRSR" id="PIRSR602401-1"/>
    </source>
</evidence>
<dbReference type="GO" id="GO:0016705">
    <property type="term" value="F:oxidoreductase activity, acting on paired donors, with incorporation or reduction of molecular oxygen"/>
    <property type="evidence" value="ECO:0007669"/>
    <property type="project" value="InterPro"/>
</dbReference>
<dbReference type="SUPFAM" id="SSF48264">
    <property type="entry name" value="Cytochrome P450"/>
    <property type="match status" value="1"/>
</dbReference>
<dbReference type="CDD" id="cd11058">
    <property type="entry name" value="CYP60B-like"/>
    <property type="match status" value="1"/>
</dbReference>
<dbReference type="OrthoDB" id="1470350at2759"/>
<dbReference type="GO" id="GO:0043386">
    <property type="term" value="P:mycotoxin biosynthetic process"/>
    <property type="evidence" value="ECO:0007669"/>
    <property type="project" value="UniProtKB-ARBA"/>
</dbReference>
<evidence type="ECO:0000256" key="4">
    <source>
        <dbReference type="ARBA" id="ARBA00022723"/>
    </source>
</evidence>
<dbReference type="InterPro" id="IPR036396">
    <property type="entry name" value="Cyt_P450_sf"/>
</dbReference>